<organism evidence="3 4">
    <name type="scientific">Oikopleura dioica</name>
    <name type="common">Tunicate</name>
    <dbReference type="NCBI Taxonomy" id="34765"/>
    <lineage>
        <taxon>Eukaryota</taxon>
        <taxon>Metazoa</taxon>
        <taxon>Chordata</taxon>
        <taxon>Tunicata</taxon>
        <taxon>Appendicularia</taxon>
        <taxon>Copelata</taxon>
        <taxon>Oikopleuridae</taxon>
        <taxon>Oikopleura</taxon>
    </lineage>
</organism>
<evidence type="ECO:0000313" key="4">
    <source>
        <dbReference type="Proteomes" id="UP001158576"/>
    </source>
</evidence>
<dbReference type="EMBL" id="OU015568">
    <property type="protein sequence ID" value="CAG5080853.1"/>
    <property type="molecule type" value="Genomic_DNA"/>
</dbReference>
<protein>
    <submittedName>
        <fullName evidence="3">Oidioi.mRNA.OKI2018_I69.PAR.g9721.t1.cds</fullName>
    </submittedName>
</protein>
<keyword evidence="4" id="KW-1185">Reference proteome</keyword>
<feature type="region of interest" description="Disordered" evidence="1">
    <location>
        <begin position="41"/>
        <end position="85"/>
    </location>
</feature>
<dbReference type="Proteomes" id="UP001158576">
    <property type="component" value="Chromosome PAR"/>
</dbReference>
<proteinExistence type="predicted"/>
<feature type="signal peptide" evidence="2">
    <location>
        <begin position="1"/>
        <end position="18"/>
    </location>
</feature>
<accession>A0ABN7RM13</accession>
<sequence>MIFLGLFIFGASLANVETFELLTFEMEDVYFDPRSVRGPRGVLDDSESSGDNNDSTNSSAVGKSLRENHSFENDQGEDEDGSADGRSFMNFIEIEESSGSSSLEVIGFMLSFNDSEGSGETMERSLIYLTEENGEGEDEDEDVSLIDYYRYYGEEENSGDYSIEITGMSLGLNLSEASGDDLGAIERSLVNLTDVNAGIFSADGSGDNENQTDPVLRFAVDPENNDDIINEITKQIIEEYQKLAGESSSIPAFFSLFLLCIIIF</sequence>
<evidence type="ECO:0000313" key="3">
    <source>
        <dbReference type="EMBL" id="CAG5080853.1"/>
    </source>
</evidence>
<feature type="compositionally biased region" description="Low complexity" evidence="1">
    <location>
        <begin position="49"/>
        <end position="59"/>
    </location>
</feature>
<name>A0ABN7RM13_OIKDI</name>
<gene>
    <name evidence="3" type="ORF">OKIOD_LOCUS1279</name>
</gene>
<evidence type="ECO:0000256" key="2">
    <source>
        <dbReference type="SAM" id="SignalP"/>
    </source>
</evidence>
<feature type="chain" id="PRO_5046334523" evidence="2">
    <location>
        <begin position="19"/>
        <end position="264"/>
    </location>
</feature>
<keyword evidence="2" id="KW-0732">Signal</keyword>
<reference evidence="3 4" key="1">
    <citation type="submission" date="2021-04" db="EMBL/GenBank/DDBJ databases">
        <authorList>
            <person name="Bliznina A."/>
        </authorList>
    </citation>
    <scope>NUCLEOTIDE SEQUENCE [LARGE SCALE GENOMIC DNA]</scope>
</reference>
<evidence type="ECO:0000256" key="1">
    <source>
        <dbReference type="SAM" id="MobiDB-lite"/>
    </source>
</evidence>